<dbReference type="Proteomes" id="UP001182303">
    <property type="component" value="Unassembled WGS sequence"/>
</dbReference>
<dbReference type="EMBL" id="JARUIS010000013">
    <property type="protein sequence ID" value="MDS1003847.1"/>
    <property type="molecule type" value="Genomic_DNA"/>
</dbReference>
<protein>
    <submittedName>
        <fullName evidence="1">CDP-alcohol phosphatidyltransferase family protein</fullName>
    </submittedName>
</protein>
<accession>A0AAE4JW92</accession>
<dbReference type="GO" id="GO:0008654">
    <property type="term" value="P:phospholipid biosynthetic process"/>
    <property type="evidence" value="ECO:0007669"/>
    <property type="project" value="InterPro"/>
</dbReference>
<organism evidence="1 2">
    <name type="scientific">Clostridium sporogenes</name>
    <dbReference type="NCBI Taxonomy" id="1509"/>
    <lineage>
        <taxon>Bacteria</taxon>
        <taxon>Bacillati</taxon>
        <taxon>Bacillota</taxon>
        <taxon>Clostridia</taxon>
        <taxon>Eubacteriales</taxon>
        <taxon>Clostridiaceae</taxon>
        <taxon>Clostridium</taxon>
    </lineage>
</organism>
<dbReference type="InterPro" id="IPR043130">
    <property type="entry name" value="CDP-OH_PTrfase_TM_dom"/>
</dbReference>
<evidence type="ECO:0000313" key="1">
    <source>
        <dbReference type="EMBL" id="MDS1003847.1"/>
    </source>
</evidence>
<dbReference type="AlphaFoldDB" id="A0AAE4JW92"/>
<dbReference type="InterPro" id="IPR000462">
    <property type="entry name" value="CDP-OH_P_trans"/>
</dbReference>
<name>A0AAE4JW92_CLOSG</name>
<dbReference type="GO" id="GO:0016020">
    <property type="term" value="C:membrane"/>
    <property type="evidence" value="ECO:0007669"/>
    <property type="project" value="InterPro"/>
</dbReference>
<proteinExistence type="predicted"/>
<evidence type="ECO:0000313" key="2">
    <source>
        <dbReference type="Proteomes" id="UP001182303"/>
    </source>
</evidence>
<dbReference type="GO" id="GO:0016780">
    <property type="term" value="F:phosphotransferase activity, for other substituted phosphate groups"/>
    <property type="evidence" value="ECO:0007669"/>
    <property type="project" value="InterPro"/>
</dbReference>
<dbReference type="Pfam" id="PF01066">
    <property type="entry name" value="CDP-OH_P_transf"/>
    <property type="match status" value="1"/>
</dbReference>
<comment type="caution">
    <text evidence="1">The sequence shown here is derived from an EMBL/GenBank/DDBJ whole genome shotgun (WGS) entry which is preliminary data.</text>
</comment>
<gene>
    <name evidence="1" type="ORF">P9J83_10110</name>
</gene>
<dbReference type="Gene3D" id="1.20.120.1760">
    <property type="match status" value="1"/>
</dbReference>
<reference evidence="1" key="1">
    <citation type="submission" date="2023-04" db="EMBL/GenBank/DDBJ databases">
        <title>Assessment of the microbiological origin of a defect in Grana Padano cheese.</title>
        <authorList>
            <person name="Zago M."/>
            <person name="Rossetti L."/>
            <person name="Bonvini B."/>
            <person name="Carminati D."/>
            <person name="Giraffa G."/>
        </authorList>
    </citation>
    <scope>NUCLEOTIDE SEQUENCE</scope>
    <source>
        <strain evidence="1">4990</strain>
    </source>
</reference>
<sequence>MKNIPNLITMIRILGITVLVFIRPFSEIFFIIYLICGISDILDGMIARKMN</sequence>